<dbReference type="CDD" id="cd11524">
    <property type="entry name" value="SYLF"/>
    <property type="match status" value="1"/>
</dbReference>
<evidence type="ECO:0000313" key="4">
    <source>
        <dbReference type="EMBL" id="WPB03584.1"/>
    </source>
</evidence>
<feature type="compositionally biased region" description="Polar residues" evidence="1">
    <location>
        <begin position="447"/>
        <end position="457"/>
    </location>
</feature>
<evidence type="ECO:0000313" key="3">
    <source>
        <dbReference type="EMBL" id="PIA89659.1"/>
    </source>
</evidence>
<dbReference type="Proteomes" id="UP001302367">
    <property type="component" value="Chromosome 5"/>
</dbReference>
<proteinExistence type="predicted"/>
<feature type="region of interest" description="Disordered" evidence="1">
    <location>
        <begin position="612"/>
        <end position="646"/>
    </location>
</feature>
<dbReference type="PANTHER" id="PTHR15629">
    <property type="entry name" value="SH3YL1 PROTEIN"/>
    <property type="match status" value="1"/>
</dbReference>
<reference evidence="3 5" key="1">
    <citation type="submission" date="2015-10" db="EMBL/GenBank/DDBJ databases">
        <title>The cercosporin biosynthetic gene cluster was horizontally transferred to several fungal lineages and shown to be expanded in Cercospora beticola based on microsynteny with recipient genomes.</title>
        <authorList>
            <person name="De Jonge R."/>
            <person name="Ebert M.K."/>
            <person name="Suttle J.C."/>
            <person name="Jurick Ii W.M."/>
            <person name="Secor G.A."/>
            <person name="Thomma B.P."/>
            <person name="Van De Peer Y."/>
            <person name="Bolton M.D."/>
        </authorList>
    </citation>
    <scope>NUCLEOTIDE SEQUENCE [LARGE SCALE GENOMIC DNA]</scope>
    <source>
        <strain evidence="3 5">09-40</strain>
    </source>
</reference>
<dbReference type="OrthoDB" id="443981at2759"/>
<reference evidence="4 6" key="2">
    <citation type="submission" date="2023-09" db="EMBL/GenBank/DDBJ databases">
        <title>Complete-Gapless Cercospora beticola genome.</title>
        <authorList>
            <person name="Wyatt N.A."/>
            <person name="Spanner R.E."/>
            <person name="Bolton M.D."/>
        </authorList>
    </citation>
    <scope>NUCLEOTIDE SEQUENCE [LARGE SCALE GENOMIC DNA]</scope>
    <source>
        <strain evidence="4">Cb09-40</strain>
    </source>
</reference>
<dbReference type="Proteomes" id="UP000230605">
    <property type="component" value="Chromosome 5"/>
</dbReference>
<evidence type="ECO:0000256" key="1">
    <source>
        <dbReference type="SAM" id="MobiDB-lite"/>
    </source>
</evidence>
<dbReference type="PANTHER" id="PTHR15629:SF8">
    <property type="entry name" value="DUF500 DOMAIN PROTEIN (AFU_ORTHOLOGUE AFUA_5G07310)"/>
    <property type="match status" value="1"/>
</dbReference>
<dbReference type="InterPro" id="IPR007461">
    <property type="entry name" value="Ysc84_actin-binding"/>
</dbReference>
<dbReference type="Pfam" id="PF04366">
    <property type="entry name" value="Ysc84"/>
    <property type="match status" value="1"/>
</dbReference>
<keyword evidence="6" id="KW-1185">Reference proteome</keyword>
<evidence type="ECO:0000313" key="5">
    <source>
        <dbReference type="Proteomes" id="UP000230605"/>
    </source>
</evidence>
<feature type="region of interest" description="Disordered" evidence="1">
    <location>
        <begin position="343"/>
        <end position="424"/>
    </location>
</feature>
<accession>A0A2G5HAV8</accession>
<feature type="compositionally biased region" description="Polar residues" evidence="1">
    <location>
        <begin position="409"/>
        <end position="424"/>
    </location>
</feature>
<dbReference type="EMBL" id="CP134188">
    <property type="protein sequence ID" value="WPB03584.1"/>
    <property type="molecule type" value="Genomic_DNA"/>
</dbReference>
<sequence>MWQRVKTGSKASFDRAYAALDKLGPPINKLSNRLGSEAFWPTTLDKESDKAARILKSFCKDGFYAEEDVEAGDGPKQKQKVLQKIPEHVIRNAKGLAIFTTMRTGLWISGAGGSGILIARKEDGTWSPPSGIMLHTAGLGFLVGVDIYDCVVVINSQRALDAFTKVRCTLGGEISAVAGPFGAGGTLETSVHKHQAPVYTYLKSRGFYAGVQIDGTIVIERMDENERFYGQKLPVAEILAGKVRHAPYEIRRLLETIKAAQGDTDIDDSLIPTEAAPGDYEIDDGTSFGVPKMDDPDPYGVLALEKEGMTLKEAGTHKRASWEQFSFNPAPTSPIYPIYTRQSQDLSARSTSRRSSWRSSAFSAEPKTPSSLRNSLDRRRSLVVMADTSTQTEPAVDVPPSPSRRSIGGHSQHSSKGSISNLNTSTMQDVPEHEVLTTPHAQDAPVNISTANGYTTPPHTPPATSEAPHDVSDHEDDHYDDVQIIEQPVVHSVQSVQPVTSQTLSKARIVNVPKRLPPKLPPRNPGRNVAVDQSPLSRTPSPEKFPATAAVQSLPARTDGTVADIDVGSPQEKSAEELVRNADPVSPISEVGAEIMTATKLEAVSLRGVQKELDKDHAVSPITTEQDEKRGTTVPEAKEKMPGGFD</sequence>
<protein>
    <recommendedName>
        <fullName evidence="2">Ysc84 actin-binding domain-containing protein</fullName>
    </recommendedName>
</protein>
<evidence type="ECO:0000313" key="6">
    <source>
        <dbReference type="Proteomes" id="UP001302367"/>
    </source>
</evidence>
<feature type="domain" description="Ysc84 actin-binding" evidence="2">
    <location>
        <begin position="135"/>
        <end position="260"/>
    </location>
</feature>
<dbReference type="EMBL" id="LKMD01000108">
    <property type="protein sequence ID" value="PIA89659.1"/>
    <property type="molecule type" value="Genomic_DNA"/>
</dbReference>
<organism evidence="3 5">
    <name type="scientific">Cercospora beticola</name>
    <name type="common">Sugarbeet leaf spot fungus</name>
    <dbReference type="NCBI Taxonomy" id="122368"/>
    <lineage>
        <taxon>Eukaryota</taxon>
        <taxon>Fungi</taxon>
        <taxon>Dikarya</taxon>
        <taxon>Ascomycota</taxon>
        <taxon>Pezizomycotina</taxon>
        <taxon>Dothideomycetes</taxon>
        <taxon>Dothideomycetidae</taxon>
        <taxon>Mycosphaerellales</taxon>
        <taxon>Mycosphaerellaceae</taxon>
        <taxon>Cercospora</taxon>
    </lineage>
</organism>
<feature type="region of interest" description="Disordered" evidence="1">
    <location>
        <begin position="514"/>
        <end position="582"/>
    </location>
</feature>
<gene>
    <name evidence="3" type="ORF">CB0940_07620</name>
    <name evidence="4" type="ORF">RHO25_008224</name>
</gene>
<evidence type="ECO:0000259" key="2">
    <source>
        <dbReference type="Pfam" id="PF04366"/>
    </source>
</evidence>
<name>A0A2G5HAV8_CERBT</name>
<dbReference type="GO" id="GO:0035091">
    <property type="term" value="F:phosphatidylinositol binding"/>
    <property type="evidence" value="ECO:0007669"/>
    <property type="project" value="TreeGrafter"/>
</dbReference>
<dbReference type="AlphaFoldDB" id="A0A2G5HAV8"/>
<dbReference type="InterPro" id="IPR051702">
    <property type="entry name" value="SH3_domain_YSC84-like"/>
</dbReference>
<feature type="compositionally biased region" description="Low complexity" evidence="1">
    <location>
        <begin position="357"/>
        <end position="374"/>
    </location>
</feature>
<feature type="region of interest" description="Disordered" evidence="1">
    <location>
        <begin position="439"/>
        <end position="475"/>
    </location>
</feature>
<feature type="compositionally biased region" description="Basic and acidic residues" evidence="1">
    <location>
        <begin position="626"/>
        <end position="646"/>
    </location>
</feature>